<reference evidence="5 6" key="1">
    <citation type="submission" date="2020-07" db="EMBL/GenBank/DDBJ databases">
        <title>Sequencing the genomes of 1000 actinobacteria strains.</title>
        <authorList>
            <person name="Klenk H.-P."/>
        </authorList>
    </citation>
    <scope>NUCLEOTIDE SEQUENCE [LARGE SCALE GENOMIC DNA]</scope>
    <source>
        <strain evidence="5 6">DSM 19970</strain>
    </source>
</reference>
<feature type="domain" description="HTH gntR-type" evidence="4">
    <location>
        <begin position="11"/>
        <end position="79"/>
    </location>
</feature>
<name>A0A7Z0CIU8_9MICO</name>
<dbReference type="InterPro" id="IPR036388">
    <property type="entry name" value="WH-like_DNA-bd_sf"/>
</dbReference>
<dbReference type="SUPFAM" id="SSF46785">
    <property type="entry name" value="Winged helix' DNA-binding domain"/>
    <property type="match status" value="1"/>
</dbReference>
<keyword evidence="3" id="KW-0804">Transcription</keyword>
<keyword evidence="1" id="KW-0805">Transcription regulation</keyword>
<dbReference type="GO" id="GO:0003677">
    <property type="term" value="F:DNA binding"/>
    <property type="evidence" value="ECO:0007669"/>
    <property type="project" value="UniProtKB-KW"/>
</dbReference>
<dbReference type="Proteomes" id="UP000547973">
    <property type="component" value="Unassembled WGS sequence"/>
</dbReference>
<dbReference type="InterPro" id="IPR036390">
    <property type="entry name" value="WH_DNA-bd_sf"/>
</dbReference>
<dbReference type="RefSeq" id="WP_062074187.1">
    <property type="nucleotide sequence ID" value="NZ_BBRC01000002.1"/>
</dbReference>
<evidence type="ECO:0000256" key="3">
    <source>
        <dbReference type="ARBA" id="ARBA00023163"/>
    </source>
</evidence>
<evidence type="ECO:0000313" key="6">
    <source>
        <dbReference type="Proteomes" id="UP000547973"/>
    </source>
</evidence>
<evidence type="ECO:0000256" key="2">
    <source>
        <dbReference type="ARBA" id="ARBA00023125"/>
    </source>
</evidence>
<dbReference type="EMBL" id="JACBZO010000001">
    <property type="protein sequence ID" value="NYI42344.1"/>
    <property type="molecule type" value="Genomic_DNA"/>
</dbReference>
<sequence>MLIRVDSSSDISIFEQVAAAIRTDMAAGRVRPDDKLPSARDVAASLGINLHTVLRAYQVLRDEGLVDMRRGRGAVVTSAAGDLTELTEDIRELGAKAAALGMTADALASLVRDSLKAMP</sequence>
<keyword evidence="2" id="KW-0238">DNA-binding</keyword>
<dbReference type="PROSITE" id="PS50949">
    <property type="entry name" value="HTH_GNTR"/>
    <property type="match status" value="1"/>
</dbReference>
<dbReference type="OrthoDB" id="3192286at2"/>
<dbReference type="PANTHER" id="PTHR38445:SF7">
    <property type="entry name" value="GNTR-FAMILY TRANSCRIPTIONAL REGULATOR"/>
    <property type="match status" value="1"/>
</dbReference>
<proteinExistence type="predicted"/>
<evidence type="ECO:0000313" key="5">
    <source>
        <dbReference type="EMBL" id="NYI42344.1"/>
    </source>
</evidence>
<dbReference type="CDD" id="cd07377">
    <property type="entry name" value="WHTH_GntR"/>
    <property type="match status" value="1"/>
</dbReference>
<dbReference type="SMART" id="SM00345">
    <property type="entry name" value="HTH_GNTR"/>
    <property type="match status" value="1"/>
</dbReference>
<dbReference type="GO" id="GO:0003700">
    <property type="term" value="F:DNA-binding transcription factor activity"/>
    <property type="evidence" value="ECO:0007669"/>
    <property type="project" value="InterPro"/>
</dbReference>
<evidence type="ECO:0000256" key="1">
    <source>
        <dbReference type="ARBA" id="ARBA00023015"/>
    </source>
</evidence>
<dbReference type="AlphaFoldDB" id="A0A7Z0CIU8"/>
<dbReference type="Gene3D" id="1.10.10.10">
    <property type="entry name" value="Winged helix-like DNA-binding domain superfamily/Winged helix DNA-binding domain"/>
    <property type="match status" value="1"/>
</dbReference>
<protein>
    <submittedName>
        <fullName evidence="5">GntR family transcriptional regulator</fullName>
    </submittedName>
</protein>
<dbReference type="PANTHER" id="PTHR38445">
    <property type="entry name" value="HTH-TYPE TRANSCRIPTIONAL REPRESSOR YTRA"/>
    <property type="match status" value="1"/>
</dbReference>
<dbReference type="Pfam" id="PF00392">
    <property type="entry name" value="GntR"/>
    <property type="match status" value="1"/>
</dbReference>
<organism evidence="5 6">
    <name type="scientific">Demequina lutea</name>
    <dbReference type="NCBI Taxonomy" id="431489"/>
    <lineage>
        <taxon>Bacteria</taxon>
        <taxon>Bacillati</taxon>
        <taxon>Actinomycetota</taxon>
        <taxon>Actinomycetes</taxon>
        <taxon>Micrococcales</taxon>
        <taxon>Demequinaceae</taxon>
        <taxon>Demequina</taxon>
    </lineage>
</organism>
<comment type="caution">
    <text evidence="5">The sequence shown here is derived from an EMBL/GenBank/DDBJ whole genome shotgun (WGS) entry which is preliminary data.</text>
</comment>
<gene>
    <name evidence="5" type="ORF">BKA03_002463</name>
</gene>
<keyword evidence="6" id="KW-1185">Reference proteome</keyword>
<dbReference type="InterPro" id="IPR000524">
    <property type="entry name" value="Tscrpt_reg_HTH_GntR"/>
</dbReference>
<accession>A0A7Z0CIU8</accession>
<evidence type="ECO:0000259" key="4">
    <source>
        <dbReference type="PROSITE" id="PS50949"/>
    </source>
</evidence>